<dbReference type="NCBIfam" id="TIGR00093">
    <property type="entry name" value="pseudouridine synthase"/>
    <property type="match status" value="1"/>
</dbReference>
<organism evidence="7 8">
    <name type="scientific">Ligilactobacillus araffinosus DSM 20653</name>
    <dbReference type="NCBI Taxonomy" id="1423820"/>
    <lineage>
        <taxon>Bacteria</taxon>
        <taxon>Bacillati</taxon>
        <taxon>Bacillota</taxon>
        <taxon>Bacilli</taxon>
        <taxon>Lactobacillales</taxon>
        <taxon>Lactobacillaceae</taxon>
        <taxon>Ligilactobacillus</taxon>
    </lineage>
</organism>
<dbReference type="STRING" id="1423820.FC64_GL000642"/>
<feature type="domain" description="RNA-binding S4" evidence="6">
    <location>
        <begin position="1"/>
        <end position="60"/>
    </location>
</feature>
<dbReference type="FunFam" id="3.30.70.1560:FF:000001">
    <property type="entry name" value="Pseudouridine synthase"/>
    <property type="match status" value="1"/>
</dbReference>
<dbReference type="RefSeq" id="WP_057906127.1">
    <property type="nucleotide sequence ID" value="NZ_AYYZ01000004.1"/>
</dbReference>
<proteinExistence type="inferred from homology"/>
<dbReference type="InterPro" id="IPR018496">
    <property type="entry name" value="PsdUridine_synth_RsuA/RluB_CS"/>
</dbReference>
<evidence type="ECO:0000256" key="2">
    <source>
        <dbReference type="ARBA" id="ARBA00022884"/>
    </source>
</evidence>
<keyword evidence="2 4" id="KW-0694">RNA-binding</keyword>
<keyword evidence="3 5" id="KW-0413">Isomerase</keyword>
<dbReference type="PANTHER" id="PTHR47683">
    <property type="entry name" value="PSEUDOURIDINE SYNTHASE FAMILY PROTEIN-RELATED"/>
    <property type="match status" value="1"/>
</dbReference>
<dbReference type="Gene3D" id="3.10.290.10">
    <property type="entry name" value="RNA-binding S4 domain"/>
    <property type="match status" value="1"/>
</dbReference>
<protein>
    <recommendedName>
        <fullName evidence="5">Pseudouridine synthase</fullName>
        <ecNumber evidence="5">5.4.99.-</ecNumber>
    </recommendedName>
</protein>
<sequence length="243" mass="26798">MRIDKLLSNLGIGTRSKIKKMIKQKQIKINGELVKNGKDQLEPDTAQVTIDGHPIATQLTKYFMLNKPQNVITATKDATQRTVLDLIAPEDIVKGLAPVGRLDKDTTGLLLLTNDGQLAHQLLAPHKHVAKTYQATLDGIATGDTVTRFNAGIQLKNGTLCKPAALKIISTSEKDDQSIVEVTITEGKYHQIKRMFAACELHVATLTRISMGPLKLDSTLKQGQYRPLTNNELQQLTKINKML</sequence>
<dbReference type="PROSITE" id="PS01149">
    <property type="entry name" value="PSI_RSU"/>
    <property type="match status" value="1"/>
</dbReference>
<comment type="caution">
    <text evidence="7">The sequence shown here is derived from an EMBL/GenBank/DDBJ whole genome shotgun (WGS) entry which is preliminary data.</text>
</comment>
<dbReference type="Pfam" id="PF00849">
    <property type="entry name" value="PseudoU_synth_2"/>
    <property type="match status" value="1"/>
</dbReference>
<dbReference type="GO" id="GO:0003723">
    <property type="term" value="F:RNA binding"/>
    <property type="evidence" value="ECO:0007669"/>
    <property type="project" value="UniProtKB-KW"/>
</dbReference>
<dbReference type="GO" id="GO:0005829">
    <property type="term" value="C:cytosol"/>
    <property type="evidence" value="ECO:0007669"/>
    <property type="project" value="UniProtKB-ARBA"/>
</dbReference>
<dbReference type="Pfam" id="PF01479">
    <property type="entry name" value="S4"/>
    <property type="match status" value="1"/>
</dbReference>
<dbReference type="EC" id="5.4.99.-" evidence="5"/>
<evidence type="ECO:0000313" key="7">
    <source>
        <dbReference type="EMBL" id="KRM53357.1"/>
    </source>
</evidence>
<dbReference type="Gene3D" id="3.30.70.580">
    <property type="entry name" value="Pseudouridine synthase I, catalytic domain, N-terminal subdomain"/>
    <property type="match status" value="1"/>
</dbReference>
<dbReference type="PANTHER" id="PTHR47683:SF4">
    <property type="entry name" value="PSEUDOURIDINE SYNTHASE"/>
    <property type="match status" value="1"/>
</dbReference>
<accession>A0A0R1ZF20</accession>
<evidence type="ECO:0000256" key="1">
    <source>
        <dbReference type="ARBA" id="ARBA00008348"/>
    </source>
</evidence>
<dbReference type="GO" id="GO:0000455">
    <property type="term" value="P:enzyme-directed rRNA pseudouridine synthesis"/>
    <property type="evidence" value="ECO:0007669"/>
    <property type="project" value="UniProtKB-ARBA"/>
</dbReference>
<dbReference type="InterPro" id="IPR020103">
    <property type="entry name" value="PsdUridine_synth_cat_dom_sf"/>
</dbReference>
<dbReference type="InterPro" id="IPR036986">
    <property type="entry name" value="S4_RNA-bd_sf"/>
</dbReference>
<dbReference type="SMART" id="SM00363">
    <property type="entry name" value="S4"/>
    <property type="match status" value="1"/>
</dbReference>
<evidence type="ECO:0000256" key="4">
    <source>
        <dbReference type="PROSITE-ProRule" id="PRU00182"/>
    </source>
</evidence>
<dbReference type="PATRIC" id="fig|1423820.4.peg.651"/>
<gene>
    <name evidence="7" type="ORF">FC64_GL000642</name>
</gene>
<dbReference type="GO" id="GO:0120159">
    <property type="term" value="F:rRNA pseudouridine synthase activity"/>
    <property type="evidence" value="ECO:0007669"/>
    <property type="project" value="UniProtKB-ARBA"/>
</dbReference>
<dbReference type="AlphaFoldDB" id="A0A0R1ZF20"/>
<dbReference type="Proteomes" id="UP000051291">
    <property type="component" value="Unassembled WGS sequence"/>
</dbReference>
<dbReference type="CDD" id="cd02553">
    <property type="entry name" value="PseudoU_synth_RsuA"/>
    <property type="match status" value="1"/>
</dbReference>
<dbReference type="InterPro" id="IPR050343">
    <property type="entry name" value="RsuA_PseudoU_synthase"/>
</dbReference>
<dbReference type="InterPro" id="IPR020094">
    <property type="entry name" value="TruA/RsuA/RluB/E/F_N"/>
</dbReference>
<evidence type="ECO:0000259" key="6">
    <source>
        <dbReference type="SMART" id="SM00363"/>
    </source>
</evidence>
<dbReference type="InterPro" id="IPR042092">
    <property type="entry name" value="PsdUridine_s_RsuA/RluB/E/F_cat"/>
</dbReference>
<evidence type="ECO:0000313" key="8">
    <source>
        <dbReference type="Proteomes" id="UP000051291"/>
    </source>
</evidence>
<name>A0A0R1ZF20_9LACO</name>
<dbReference type="InterPro" id="IPR000748">
    <property type="entry name" value="PsdUridine_synth_RsuA/RluB/E/F"/>
</dbReference>
<comment type="similarity">
    <text evidence="1 5">Belongs to the pseudouridine synthase RsuA family.</text>
</comment>
<evidence type="ECO:0000256" key="3">
    <source>
        <dbReference type="ARBA" id="ARBA00023235"/>
    </source>
</evidence>
<dbReference type="SUPFAM" id="SSF55174">
    <property type="entry name" value="Alpha-L RNA-binding motif"/>
    <property type="match status" value="1"/>
</dbReference>
<dbReference type="InterPro" id="IPR002942">
    <property type="entry name" value="S4_RNA-bd"/>
</dbReference>
<dbReference type="Gene3D" id="3.30.70.1560">
    <property type="entry name" value="Alpha-L RNA-binding motif"/>
    <property type="match status" value="1"/>
</dbReference>
<dbReference type="PROSITE" id="PS50889">
    <property type="entry name" value="S4"/>
    <property type="match status" value="1"/>
</dbReference>
<dbReference type="SUPFAM" id="SSF55120">
    <property type="entry name" value="Pseudouridine synthase"/>
    <property type="match status" value="1"/>
</dbReference>
<reference evidence="7 8" key="1">
    <citation type="journal article" date="2015" name="Genome Announc.">
        <title>Expanding the biotechnology potential of lactobacilli through comparative genomics of 213 strains and associated genera.</title>
        <authorList>
            <person name="Sun Z."/>
            <person name="Harris H.M."/>
            <person name="McCann A."/>
            <person name="Guo C."/>
            <person name="Argimon S."/>
            <person name="Zhang W."/>
            <person name="Yang X."/>
            <person name="Jeffery I.B."/>
            <person name="Cooney J.C."/>
            <person name="Kagawa T.F."/>
            <person name="Liu W."/>
            <person name="Song Y."/>
            <person name="Salvetti E."/>
            <person name="Wrobel A."/>
            <person name="Rasinkangas P."/>
            <person name="Parkhill J."/>
            <person name="Rea M.C."/>
            <person name="O'Sullivan O."/>
            <person name="Ritari J."/>
            <person name="Douillard F.P."/>
            <person name="Paul Ross R."/>
            <person name="Yang R."/>
            <person name="Briner A.E."/>
            <person name="Felis G.E."/>
            <person name="de Vos W.M."/>
            <person name="Barrangou R."/>
            <person name="Klaenhammer T.R."/>
            <person name="Caufield P.W."/>
            <person name="Cui Y."/>
            <person name="Zhang H."/>
            <person name="O'Toole P.W."/>
        </authorList>
    </citation>
    <scope>NUCLEOTIDE SEQUENCE [LARGE SCALE GENOMIC DNA]</scope>
    <source>
        <strain evidence="7 8">DSM 20653</strain>
    </source>
</reference>
<dbReference type="EMBL" id="AYYZ01000004">
    <property type="protein sequence ID" value="KRM53357.1"/>
    <property type="molecule type" value="Genomic_DNA"/>
</dbReference>
<evidence type="ECO:0000256" key="5">
    <source>
        <dbReference type="RuleBase" id="RU003887"/>
    </source>
</evidence>
<dbReference type="InterPro" id="IPR006145">
    <property type="entry name" value="PsdUridine_synth_RsuA/RluA"/>
</dbReference>
<keyword evidence="8" id="KW-1185">Reference proteome</keyword>